<feature type="compositionally biased region" description="Polar residues" evidence="1">
    <location>
        <begin position="1"/>
        <end position="13"/>
    </location>
</feature>
<evidence type="ECO:0000313" key="3">
    <source>
        <dbReference type="Proteomes" id="UP000054937"/>
    </source>
</evidence>
<reference evidence="2 3" key="1">
    <citation type="journal article" date="2015" name="Sci. Rep.">
        <title>Genome of the facultative scuticociliatosis pathogen Pseudocohnilembus persalinus provides insight into its virulence through horizontal gene transfer.</title>
        <authorList>
            <person name="Xiong J."/>
            <person name="Wang G."/>
            <person name="Cheng J."/>
            <person name="Tian M."/>
            <person name="Pan X."/>
            <person name="Warren A."/>
            <person name="Jiang C."/>
            <person name="Yuan D."/>
            <person name="Miao W."/>
        </authorList>
    </citation>
    <scope>NUCLEOTIDE SEQUENCE [LARGE SCALE GENOMIC DNA]</scope>
    <source>
        <strain evidence="2">36N120E</strain>
    </source>
</reference>
<proteinExistence type="predicted"/>
<dbReference type="InParanoid" id="A0A0V0QN66"/>
<feature type="region of interest" description="Disordered" evidence="1">
    <location>
        <begin position="1"/>
        <end position="20"/>
    </location>
</feature>
<sequence>MNNNLQHNQQSNKNDLKLTPCQSIEQQDTDGEVDSVKSVEFQKEFPNLKYKIIVKNMENQNKIFDETFDQKQFNISFEDIMLSVECKPPSLGQIKMYKNDWINVFDEFVEIYCSLKNETQQKLNVKIYDNEAKIDMKEKDLQNNQIIDIDIMTDNDYGTRDFEKIFIQNGNKKYELQLFMFNPFQQE</sequence>
<dbReference type="AlphaFoldDB" id="A0A0V0QN66"/>
<dbReference type="EMBL" id="LDAU01000129">
    <property type="protein sequence ID" value="KRX03668.1"/>
    <property type="molecule type" value="Genomic_DNA"/>
</dbReference>
<keyword evidence="3" id="KW-1185">Reference proteome</keyword>
<accession>A0A0V0QN66</accession>
<comment type="caution">
    <text evidence="2">The sequence shown here is derived from an EMBL/GenBank/DDBJ whole genome shotgun (WGS) entry which is preliminary data.</text>
</comment>
<name>A0A0V0QN66_PSEPJ</name>
<dbReference type="Proteomes" id="UP000054937">
    <property type="component" value="Unassembled WGS sequence"/>
</dbReference>
<organism evidence="2 3">
    <name type="scientific">Pseudocohnilembus persalinus</name>
    <name type="common">Ciliate</name>
    <dbReference type="NCBI Taxonomy" id="266149"/>
    <lineage>
        <taxon>Eukaryota</taxon>
        <taxon>Sar</taxon>
        <taxon>Alveolata</taxon>
        <taxon>Ciliophora</taxon>
        <taxon>Intramacronucleata</taxon>
        <taxon>Oligohymenophorea</taxon>
        <taxon>Scuticociliatia</taxon>
        <taxon>Philasterida</taxon>
        <taxon>Pseudocohnilembidae</taxon>
        <taxon>Pseudocohnilembus</taxon>
    </lineage>
</organism>
<evidence type="ECO:0000313" key="2">
    <source>
        <dbReference type="EMBL" id="KRX03668.1"/>
    </source>
</evidence>
<protein>
    <submittedName>
        <fullName evidence="2">Uncharacterized protein</fullName>
    </submittedName>
</protein>
<gene>
    <name evidence="2" type="ORF">PPERSA_04220</name>
</gene>
<evidence type="ECO:0000256" key="1">
    <source>
        <dbReference type="SAM" id="MobiDB-lite"/>
    </source>
</evidence>